<organism evidence="2 3">
    <name type="scientific">Saguinus oedipus</name>
    <name type="common">Cotton-top tamarin</name>
    <name type="synonym">Oedipomidas oedipus</name>
    <dbReference type="NCBI Taxonomy" id="9490"/>
    <lineage>
        <taxon>Eukaryota</taxon>
        <taxon>Metazoa</taxon>
        <taxon>Chordata</taxon>
        <taxon>Craniata</taxon>
        <taxon>Vertebrata</taxon>
        <taxon>Euteleostomi</taxon>
        <taxon>Mammalia</taxon>
        <taxon>Eutheria</taxon>
        <taxon>Euarchontoglires</taxon>
        <taxon>Primates</taxon>
        <taxon>Haplorrhini</taxon>
        <taxon>Platyrrhini</taxon>
        <taxon>Cebidae</taxon>
        <taxon>Callitrichinae</taxon>
        <taxon>Saguinus</taxon>
    </lineage>
</organism>
<evidence type="ECO:0000313" key="2">
    <source>
        <dbReference type="EMBL" id="KAK2095631.1"/>
    </source>
</evidence>
<feature type="region of interest" description="Disordered" evidence="1">
    <location>
        <begin position="1"/>
        <end position="52"/>
    </location>
</feature>
<accession>A0ABQ9UFG1</accession>
<feature type="compositionally biased region" description="Low complexity" evidence="1">
    <location>
        <begin position="143"/>
        <end position="158"/>
    </location>
</feature>
<feature type="compositionally biased region" description="Basic residues" evidence="1">
    <location>
        <begin position="1"/>
        <end position="10"/>
    </location>
</feature>
<keyword evidence="3" id="KW-1185">Reference proteome</keyword>
<comment type="caution">
    <text evidence="2">The sequence shown here is derived from an EMBL/GenBank/DDBJ whole genome shotgun (WGS) entry which is preliminary data.</text>
</comment>
<feature type="region of interest" description="Disordered" evidence="1">
    <location>
        <begin position="72"/>
        <end position="94"/>
    </location>
</feature>
<protein>
    <submittedName>
        <fullName evidence="2">Uncharacterized protein</fullName>
    </submittedName>
</protein>
<feature type="compositionally biased region" description="Basic residues" evidence="1">
    <location>
        <begin position="39"/>
        <end position="52"/>
    </location>
</feature>
<evidence type="ECO:0000256" key="1">
    <source>
        <dbReference type="SAM" id="MobiDB-lite"/>
    </source>
</evidence>
<dbReference type="EMBL" id="JASSZA010000013">
    <property type="protein sequence ID" value="KAK2095631.1"/>
    <property type="molecule type" value="Genomic_DNA"/>
</dbReference>
<dbReference type="Proteomes" id="UP001266305">
    <property type="component" value="Unassembled WGS sequence"/>
</dbReference>
<reference evidence="2 3" key="1">
    <citation type="submission" date="2023-05" db="EMBL/GenBank/DDBJ databases">
        <title>B98-5 Cell Line De Novo Hybrid Assembly: An Optical Mapping Approach.</title>
        <authorList>
            <person name="Kananen K."/>
            <person name="Auerbach J.A."/>
            <person name="Kautto E."/>
            <person name="Blachly J.S."/>
        </authorList>
    </citation>
    <scope>NUCLEOTIDE SEQUENCE [LARGE SCALE GENOMIC DNA]</scope>
    <source>
        <strain evidence="2">B95-8</strain>
        <tissue evidence="2">Cell line</tissue>
    </source>
</reference>
<sequence>MQMKRLRRSRSANSRAASSQLTRQVTRTAGKAAGGRQILRTRRRRPARRPRLGLRRSCSSLVGSWVSSAWSTEAAASAAPHHSRDALSGVRPPVGDRTAARLEEDCIVGGHRVPRPQGLCLSGGLLQQALEAGRRREHRTLESRTPSPASRPSAGRTSEGWCPE</sequence>
<feature type="region of interest" description="Disordered" evidence="1">
    <location>
        <begin position="131"/>
        <end position="164"/>
    </location>
</feature>
<name>A0ABQ9UFG1_SAGOE</name>
<gene>
    <name evidence="2" type="ORF">P7K49_027047</name>
</gene>
<evidence type="ECO:0000313" key="3">
    <source>
        <dbReference type="Proteomes" id="UP001266305"/>
    </source>
</evidence>
<proteinExistence type="predicted"/>